<sequence>MRKLIILLAFLGTSATFAASVTAKGQFTSKPGDTLSFIKKQLYANTVRNVLDSELQKLGLDRKTFWQNYETKFEEHFAPIKENYDQKFGAVDEEGNPVQLSAAQKDRYDRGLRYKKLTSQASYGKFNSIITSYAIKKMSKSLSRADTHYITINAKVNRKLVSEIYYRFIGTGKNRTFSRLYLNINYKLNDLTWEEVGVSSKSKFTDVVEEHWLQELSASVGGVFLDGIEVVNPSTRQEIYEHLKQPLAQLREGNDTAIFGSRQNELRNSLMMNLDITLSKEYKDEKQQLINIKTFGGFVLTDLRDGAVVTFTDFAPASQEYSTKDPHKQSSEIASFVYQLPISEMKSLKRTVKEKVSIKNSFEIVLKNTKNINEAFDFAGMLKEEGVVYFFDPQISATLRNVVNITITFSGDKDKAMEVLEKFKTVKLGDEAIVKRDDTLPFVFNVIHNNESPLTKKVESKRQ</sequence>
<keyword evidence="1" id="KW-0732">Signal</keyword>
<feature type="chain" id="PRO_5047114007" description="DUF2066 domain-containing protein" evidence="1">
    <location>
        <begin position="19"/>
        <end position="463"/>
    </location>
</feature>
<evidence type="ECO:0000313" key="3">
    <source>
        <dbReference type="Proteomes" id="UP000443582"/>
    </source>
</evidence>
<dbReference type="EMBL" id="QDKL01000002">
    <property type="protein sequence ID" value="RZF21273.1"/>
    <property type="molecule type" value="Genomic_DNA"/>
</dbReference>
<feature type="signal peptide" evidence="1">
    <location>
        <begin position="1"/>
        <end position="18"/>
    </location>
</feature>
<reference evidence="3" key="1">
    <citation type="journal article" date="2019" name="Int. J. Syst. Evol. Microbiol.">
        <title>Halobacteriovorax valvorus sp. nov., a novel prokaryotic predator isolated from coastal seawater of China.</title>
        <authorList>
            <person name="Chen M.-X."/>
        </authorList>
    </citation>
    <scope>NUCLEOTIDE SEQUENCE [LARGE SCALE GENOMIC DNA]</scope>
    <source>
        <strain evidence="3">BL9</strain>
    </source>
</reference>
<proteinExistence type="predicted"/>
<organism evidence="2 3">
    <name type="scientific">Halobacteriovorax vibrionivorans</name>
    <dbReference type="NCBI Taxonomy" id="2152716"/>
    <lineage>
        <taxon>Bacteria</taxon>
        <taxon>Pseudomonadati</taxon>
        <taxon>Bdellovibrionota</taxon>
        <taxon>Bacteriovoracia</taxon>
        <taxon>Bacteriovoracales</taxon>
        <taxon>Halobacteriovoraceae</taxon>
        <taxon>Halobacteriovorax</taxon>
    </lineage>
</organism>
<keyword evidence="3" id="KW-1185">Reference proteome</keyword>
<protein>
    <recommendedName>
        <fullName evidence="4">DUF2066 domain-containing protein</fullName>
    </recommendedName>
</protein>
<gene>
    <name evidence="2" type="ORF">DAY19_06205</name>
</gene>
<name>A0ABY0IGN3_9BACT</name>
<evidence type="ECO:0000256" key="1">
    <source>
        <dbReference type="SAM" id="SignalP"/>
    </source>
</evidence>
<evidence type="ECO:0008006" key="4">
    <source>
        <dbReference type="Google" id="ProtNLM"/>
    </source>
</evidence>
<dbReference type="RefSeq" id="WP_114706340.1">
    <property type="nucleotide sequence ID" value="NZ_QDKL01000002.1"/>
</dbReference>
<comment type="caution">
    <text evidence="2">The sequence shown here is derived from an EMBL/GenBank/DDBJ whole genome shotgun (WGS) entry which is preliminary data.</text>
</comment>
<dbReference type="Proteomes" id="UP000443582">
    <property type="component" value="Unassembled WGS sequence"/>
</dbReference>
<accession>A0ABY0IGN3</accession>
<evidence type="ECO:0000313" key="2">
    <source>
        <dbReference type="EMBL" id="RZF21273.1"/>
    </source>
</evidence>